<dbReference type="Proteomes" id="UP001458880">
    <property type="component" value="Unassembled WGS sequence"/>
</dbReference>
<feature type="compositionally biased region" description="Basic and acidic residues" evidence="3">
    <location>
        <begin position="289"/>
        <end position="300"/>
    </location>
</feature>
<feature type="coiled-coil region" evidence="2">
    <location>
        <begin position="138"/>
        <end position="165"/>
    </location>
</feature>
<evidence type="ECO:0000313" key="6">
    <source>
        <dbReference type="Proteomes" id="UP001458880"/>
    </source>
</evidence>
<gene>
    <name evidence="5" type="ORF">QE152_g9128</name>
</gene>
<feature type="domain" description="CCDC92/74 N-terminal" evidence="4">
    <location>
        <begin position="143"/>
        <end position="189"/>
    </location>
</feature>
<feature type="region of interest" description="Disordered" evidence="3">
    <location>
        <begin position="244"/>
        <end position="360"/>
    </location>
</feature>
<evidence type="ECO:0000313" key="5">
    <source>
        <dbReference type="EMBL" id="KAK9739340.1"/>
    </source>
</evidence>
<feature type="compositionally biased region" description="Polar residues" evidence="3">
    <location>
        <begin position="301"/>
        <end position="311"/>
    </location>
</feature>
<dbReference type="PANTHER" id="PTHR14882:SF5">
    <property type="entry name" value="COILED-COIL DOMAIN CONTAINING 74A"/>
    <property type="match status" value="1"/>
</dbReference>
<proteinExistence type="predicted"/>
<protein>
    <recommendedName>
        <fullName evidence="4">CCDC92/74 N-terminal domain-containing protein</fullName>
    </recommendedName>
</protein>
<evidence type="ECO:0000256" key="2">
    <source>
        <dbReference type="SAM" id="Coils"/>
    </source>
</evidence>
<sequence>MTKIVRNRKQTGINHIVDILTEIISPIHDKKHPIDAVVKACYHGIEENKSSDFIKKYSRSSTVLEYQRRLSLNTVVLPPLPAELTENGAELLGKLLVNKSKPSPATVNADLVVTRSPDIAAIRTTEIQKLPTEASRKLPTEASRVAQLEQNLKFLQEQHQLMLNGLHHEIDSLRHRNRELQFQLVFAKTSLPSTPSSPDDDSKPKVELLEREMSDLKIQLQEAESRNVYLSAIVDEQKKKLERYERERERERERHPSHPTRSGVAQEVGRRGGADQAITSRKFGSATRLRRENSDLRRENSSSPNGYSNRESSGGYHGRDGSGGQHHGQKNNANQNRSGNGSGGRHYNRGNGSTGGHYRNWFPPLHSQNYWQNIRSMEKNGAVAADGSQLPNLQTNGGSAGNAGTINVSGSGHQGRRGGNNNHYHSGDGRKFRGGQSRGNKPS</sequence>
<feature type="region of interest" description="Disordered" evidence="3">
    <location>
        <begin position="385"/>
        <end position="443"/>
    </location>
</feature>
<dbReference type="EMBL" id="JASPKY010000076">
    <property type="protein sequence ID" value="KAK9739340.1"/>
    <property type="molecule type" value="Genomic_DNA"/>
</dbReference>
<comment type="caution">
    <text evidence="5">The sequence shown here is derived from an EMBL/GenBank/DDBJ whole genome shotgun (WGS) entry which is preliminary data.</text>
</comment>
<evidence type="ECO:0000256" key="1">
    <source>
        <dbReference type="ARBA" id="ARBA00023054"/>
    </source>
</evidence>
<reference evidence="5 6" key="1">
    <citation type="journal article" date="2024" name="BMC Genomics">
        <title>De novo assembly and annotation of Popillia japonica's genome with initial clues to its potential as an invasive pest.</title>
        <authorList>
            <person name="Cucini C."/>
            <person name="Boschi S."/>
            <person name="Funari R."/>
            <person name="Cardaioli E."/>
            <person name="Iannotti N."/>
            <person name="Marturano G."/>
            <person name="Paoli F."/>
            <person name="Bruttini M."/>
            <person name="Carapelli A."/>
            <person name="Frati F."/>
            <person name="Nardi F."/>
        </authorList>
    </citation>
    <scope>NUCLEOTIDE SEQUENCE [LARGE SCALE GENOMIC DNA]</scope>
    <source>
        <strain evidence="5">DMR45628</strain>
    </source>
</reference>
<dbReference type="InterPro" id="IPR040370">
    <property type="entry name" value="CCDC74A/CCDC74B/CCDC92"/>
</dbReference>
<keyword evidence="1 2" id="KW-0175">Coiled coil</keyword>
<keyword evidence="6" id="KW-1185">Reference proteome</keyword>
<dbReference type="PANTHER" id="PTHR14882">
    <property type="entry name" value="COILED-COIL DOMAIN-CONTAINING 74A"/>
    <property type="match status" value="1"/>
</dbReference>
<accession>A0AAW1LZ58</accession>
<feature type="compositionally biased region" description="Basic and acidic residues" evidence="3">
    <location>
        <begin position="244"/>
        <end position="256"/>
    </location>
</feature>
<dbReference type="AlphaFoldDB" id="A0AAW1LZ58"/>
<organism evidence="5 6">
    <name type="scientific">Popillia japonica</name>
    <name type="common">Japanese beetle</name>
    <dbReference type="NCBI Taxonomy" id="7064"/>
    <lineage>
        <taxon>Eukaryota</taxon>
        <taxon>Metazoa</taxon>
        <taxon>Ecdysozoa</taxon>
        <taxon>Arthropoda</taxon>
        <taxon>Hexapoda</taxon>
        <taxon>Insecta</taxon>
        <taxon>Pterygota</taxon>
        <taxon>Neoptera</taxon>
        <taxon>Endopterygota</taxon>
        <taxon>Coleoptera</taxon>
        <taxon>Polyphaga</taxon>
        <taxon>Scarabaeiformia</taxon>
        <taxon>Scarabaeidae</taxon>
        <taxon>Rutelinae</taxon>
        <taxon>Popillia</taxon>
    </lineage>
</organism>
<dbReference type="InterPro" id="IPR039496">
    <property type="entry name" value="CCDC92/74_N"/>
</dbReference>
<dbReference type="Pfam" id="PF14916">
    <property type="entry name" value="CCDC92"/>
    <property type="match status" value="1"/>
</dbReference>
<name>A0AAW1LZ58_POPJA</name>
<evidence type="ECO:0000259" key="4">
    <source>
        <dbReference type="Pfam" id="PF14916"/>
    </source>
</evidence>
<evidence type="ECO:0000256" key="3">
    <source>
        <dbReference type="SAM" id="MobiDB-lite"/>
    </source>
</evidence>
<feature type="compositionally biased region" description="Polar residues" evidence="3">
    <location>
        <begin position="389"/>
        <end position="408"/>
    </location>
</feature>